<proteinExistence type="predicted"/>
<comment type="caution">
    <text evidence="1">The sequence shown here is derived from an EMBL/GenBank/DDBJ whole genome shotgun (WGS) entry which is preliminary data.</text>
</comment>
<keyword evidence="2" id="KW-1185">Reference proteome</keyword>
<accession>A0ABU1ZKG4</accession>
<evidence type="ECO:0008006" key="3">
    <source>
        <dbReference type="Google" id="ProtNLM"/>
    </source>
</evidence>
<dbReference type="Proteomes" id="UP001268089">
    <property type="component" value="Unassembled WGS sequence"/>
</dbReference>
<gene>
    <name evidence="1" type="ORF">J2X15_001317</name>
</gene>
<dbReference type="Gene3D" id="2.60.120.620">
    <property type="entry name" value="q2cbj1_9rhob like domain"/>
    <property type="match status" value="1"/>
</dbReference>
<dbReference type="EMBL" id="JAVDXO010000002">
    <property type="protein sequence ID" value="MDR7306039.1"/>
    <property type="molecule type" value="Genomic_DNA"/>
</dbReference>
<reference evidence="1 2" key="1">
    <citation type="submission" date="2023-07" db="EMBL/GenBank/DDBJ databases">
        <title>Sorghum-associated microbial communities from plants grown in Nebraska, USA.</title>
        <authorList>
            <person name="Schachtman D."/>
        </authorList>
    </citation>
    <scope>NUCLEOTIDE SEQUENCE [LARGE SCALE GENOMIC DNA]</scope>
    <source>
        <strain evidence="1 2">BE308</strain>
    </source>
</reference>
<sequence>MGIDVCNVGTACARYYLWGKNASTSARLSLMRLHCDTNARTSDTITSLLKKFSSVRKPTAASGLLGDLSVERQNEIAGALDRDGFYVFEQRLPPELCDAIEQFAKKTPAALEGKGTRPEDLEVFDPSNPKSKTYRLDEHAIAEHPAIQHLMADRSILAVAERYVGFTPFLSMLNLWWSANFGREPGDAAAQAFHFDYDPPPKWLLFFVYLTDVGPDNGPHVFVRGSHKAGLKASKELLQRGYVRISDDDIATAFGADNVIEIQGKRGTIMAVDTRGFHKGKVLSDGHRLMAQLTFSHPAFSGAHGPVDPIMSRVEPDLATAVHDAPKVFSRYMPAK</sequence>
<dbReference type="InterPro" id="IPR008775">
    <property type="entry name" value="Phytyl_CoA_dOase-like"/>
</dbReference>
<evidence type="ECO:0000313" key="2">
    <source>
        <dbReference type="Proteomes" id="UP001268089"/>
    </source>
</evidence>
<dbReference type="RefSeq" id="WP_310340560.1">
    <property type="nucleotide sequence ID" value="NZ_JAVDXO010000002.1"/>
</dbReference>
<dbReference type="SUPFAM" id="SSF51197">
    <property type="entry name" value="Clavaminate synthase-like"/>
    <property type="match status" value="1"/>
</dbReference>
<evidence type="ECO:0000313" key="1">
    <source>
        <dbReference type="EMBL" id="MDR7306039.1"/>
    </source>
</evidence>
<organism evidence="1 2">
    <name type="scientific">Rhodoferax saidenbachensis</name>
    <dbReference type="NCBI Taxonomy" id="1484693"/>
    <lineage>
        <taxon>Bacteria</taxon>
        <taxon>Pseudomonadati</taxon>
        <taxon>Pseudomonadota</taxon>
        <taxon>Betaproteobacteria</taxon>
        <taxon>Burkholderiales</taxon>
        <taxon>Comamonadaceae</taxon>
        <taxon>Rhodoferax</taxon>
    </lineage>
</organism>
<protein>
    <recommendedName>
        <fullName evidence="3">Phytanoyl-CoA dioxygenase</fullName>
    </recommendedName>
</protein>
<dbReference type="Pfam" id="PF05721">
    <property type="entry name" value="PhyH"/>
    <property type="match status" value="1"/>
</dbReference>
<name>A0ABU1ZKG4_9BURK</name>